<dbReference type="PIRSF" id="PIRSF010376">
    <property type="entry name" value="IspE"/>
    <property type="match status" value="1"/>
</dbReference>
<sequence length="306" mass="31113">MMTSRGEISRGGDWLAMRAPAKVNLTLHVLGRRDDGYHALESLVVFAGTGDDLTFSPGDRLDLAVSGPRAGGIGHGADNLVLKAAEALAALVPGLALGRFHLIKRLPVASGIGGGSADAAAALRLLAAHNGIARDDARLVAAARATGADVPVCLASKARMMRGAGEDLGPVLALPPLFAVLVNPGVAVETATVFRGLGLKPGDGWGGEPHPDLAAAACGVAQARASLQAALAGGRNDLERPAQAIAPVIDEALALLRGAESCWLARMSGSGATVFGLFDDGRGAAAARQTIAARCPDWWVKATVLR</sequence>
<dbReference type="SUPFAM" id="SSF55060">
    <property type="entry name" value="GHMP Kinase, C-terminal domain"/>
    <property type="match status" value="1"/>
</dbReference>
<dbReference type="GO" id="GO:0019288">
    <property type="term" value="P:isopentenyl diphosphate biosynthetic process, methylerythritol 4-phosphate pathway"/>
    <property type="evidence" value="ECO:0007669"/>
    <property type="project" value="UniProtKB-UniRule"/>
</dbReference>
<comment type="catalytic activity">
    <reaction evidence="10">
        <text>4-CDP-2-C-methyl-D-erythritol + ATP = 4-CDP-2-C-methyl-D-erythritol 2-phosphate + ADP + H(+)</text>
        <dbReference type="Rhea" id="RHEA:18437"/>
        <dbReference type="ChEBI" id="CHEBI:15378"/>
        <dbReference type="ChEBI" id="CHEBI:30616"/>
        <dbReference type="ChEBI" id="CHEBI:57823"/>
        <dbReference type="ChEBI" id="CHEBI:57919"/>
        <dbReference type="ChEBI" id="CHEBI:456216"/>
        <dbReference type="EC" id="2.7.1.148"/>
    </reaction>
</comment>
<evidence type="ECO:0000256" key="1">
    <source>
        <dbReference type="ARBA" id="ARBA00009684"/>
    </source>
</evidence>
<dbReference type="AlphaFoldDB" id="A0A2V3U1W4"/>
<dbReference type="Pfam" id="PF08544">
    <property type="entry name" value="GHMP_kinases_C"/>
    <property type="match status" value="1"/>
</dbReference>
<evidence type="ECO:0000256" key="10">
    <source>
        <dbReference type="HAMAP-Rule" id="MF_00061"/>
    </source>
</evidence>
<feature type="active site" evidence="10">
    <location>
        <position position="22"/>
    </location>
</feature>
<feature type="binding site" evidence="10">
    <location>
        <begin position="107"/>
        <end position="117"/>
    </location>
    <ligand>
        <name>ATP</name>
        <dbReference type="ChEBI" id="CHEBI:30616"/>
    </ligand>
</feature>
<reference evidence="13 14" key="1">
    <citation type="submission" date="2018-05" db="EMBL/GenBank/DDBJ databases">
        <title>Genomic Encyclopedia of Type Strains, Phase IV (KMG-IV): sequencing the most valuable type-strain genomes for metagenomic binning, comparative biology and taxonomic classification.</title>
        <authorList>
            <person name="Goeker M."/>
        </authorList>
    </citation>
    <scope>NUCLEOTIDE SEQUENCE [LARGE SCALE GENOMIC DNA]</scope>
    <source>
        <strain evidence="13 14">DSM 6462</strain>
    </source>
</reference>
<dbReference type="Gene3D" id="3.30.230.10">
    <property type="match status" value="1"/>
</dbReference>
<dbReference type="Pfam" id="PF00288">
    <property type="entry name" value="GHMP_kinases_N"/>
    <property type="match status" value="1"/>
</dbReference>
<evidence type="ECO:0000259" key="11">
    <source>
        <dbReference type="Pfam" id="PF00288"/>
    </source>
</evidence>
<dbReference type="InterPro" id="IPR004424">
    <property type="entry name" value="IspE"/>
</dbReference>
<dbReference type="HAMAP" id="MF_00061">
    <property type="entry name" value="IspE"/>
    <property type="match status" value="1"/>
</dbReference>
<name>A0A2V3U1W4_9HYPH</name>
<evidence type="ECO:0000256" key="4">
    <source>
        <dbReference type="ARBA" id="ARBA00022679"/>
    </source>
</evidence>
<evidence type="ECO:0000313" key="14">
    <source>
        <dbReference type="Proteomes" id="UP000248021"/>
    </source>
</evidence>
<organism evidence="13 14">
    <name type="scientific">Chelatococcus asaccharovorans</name>
    <dbReference type="NCBI Taxonomy" id="28210"/>
    <lineage>
        <taxon>Bacteria</taxon>
        <taxon>Pseudomonadati</taxon>
        <taxon>Pseudomonadota</taxon>
        <taxon>Alphaproteobacteria</taxon>
        <taxon>Hyphomicrobiales</taxon>
        <taxon>Chelatococcaceae</taxon>
        <taxon>Chelatococcus</taxon>
    </lineage>
</organism>
<comment type="similarity">
    <text evidence="1 10">Belongs to the GHMP kinase family. IspE subfamily.</text>
</comment>
<dbReference type="NCBIfam" id="NF011202">
    <property type="entry name" value="PRK14608.1"/>
    <property type="match status" value="1"/>
</dbReference>
<dbReference type="SUPFAM" id="SSF54211">
    <property type="entry name" value="Ribosomal protein S5 domain 2-like"/>
    <property type="match status" value="1"/>
</dbReference>
<feature type="active site" evidence="10">
    <location>
        <position position="149"/>
    </location>
</feature>
<keyword evidence="5 10" id="KW-0547">Nucleotide-binding</keyword>
<keyword evidence="14" id="KW-1185">Reference proteome</keyword>
<evidence type="ECO:0000256" key="7">
    <source>
        <dbReference type="ARBA" id="ARBA00022840"/>
    </source>
</evidence>
<comment type="caution">
    <text evidence="13">The sequence shown here is derived from an EMBL/GenBank/DDBJ whole genome shotgun (WGS) entry which is preliminary data.</text>
</comment>
<keyword evidence="4 10" id="KW-0808">Transferase</keyword>
<dbReference type="InterPro" id="IPR013750">
    <property type="entry name" value="GHMP_kinase_C_dom"/>
</dbReference>
<evidence type="ECO:0000259" key="12">
    <source>
        <dbReference type="Pfam" id="PF08544"/>
    </source>
</evidence>
<dbReference type="GO" id="GO:0005524">
    <property type="term" value="F:ATP binding"/>
    <property type="evidence" value="ECO:0007669"/>
    <property type="project" value="UniProtKB-UniRule"/>
</dbReference>
<dbReference type="Gene3D" id="3.30.70.890">
    <property type="entry name" value="GHMP kinase, C-terminal domain"/>
    <property type="match status" value="1"/>
</dbReference>
<dbReference type="GO" id="GO:0016114">
    <property type="term" value="P:terpenoid biosynthetic process"/>
    <property type="evidence" value="ECO:0007669"/>
    <property type="project" value="InterPro"/>
</dbReference>
<evidence type="ECO:0000256" key="2">
    <source>
        <dbReference type="ARBA" id="ARBA00012052"/>
    </source>
</evidence>
<evidence type="ECO:0000256" key="9">
    <source>
        <dbReference type="ARBA" id="ARBA00032554"/>
    </source>
</evidence>
<evidence type="ECO:0000256" key="6">
    <source>
        <dbReference type="ARBA" id="ARBA00022777"/>
    </source>
</evidence>
<dbReference type="Proteomes" id="UP000248021">
    <property type="component" value="Unassembled WGS sequence"/>
</dbReference>
<proteinExistence type="inferred from homology"/>
<gene>
    <name evidence="10" type="primary">ispE</name>
    <name evidence="13" type="ORF">C7450_108217</name>
</gene>
<keyword evidence="6 10" id="KW-0418">Kinase</keyword>
<dbReference type="InterPro" id="IPR006204">
    <property type="entry name" value="GHMP_kinase_N_dom"/>
</dbReference>
<feature type="domain" description="GHMP kinase N-terminal" evidence="11">
    <location>
        <begin position="79"/>
        <end position="155"/>
    </location>
</feature>
<dbReference type="PANTHER" id="PTHR43527:SF2">
    <property type="entry name" value="4-DIPHOSPHOCYTIDYL-2-C-METHYL-D-ERYTHRITOL KINASE, CHLOROPLASTIC"/>
    <property type="match status" value="1"/>
</dbReference>
<evidence type="ECO:0000256" key="8">
    <source>
        <dbReference type="ARBA" id="ARBA00023229"/>
    </source>
</evidence>
<evidence type="ECO:0000256" key="5">
    <source>
        <dbReference type="ARBA" id="ARBA00022741"/>
    </source>
</evidence>
<dbReference type="InterPro" id="IPR020568">
    <property type="entry name" value="Ribosomal_Su5_D2-typ_SF"/>
</dbReference>
<protein>
    <recommendedName>
        <fullName evidence="3 10">4-diphosphocytidyl-2-C-methyl-D-erythritol kinase</fullName>
        <shortName evidence="10">CMK</shortName>
        <ecNumber evidence="2 10">2.7.1.148</ecNumber>
    </recommendedName>
    <alternativeName>
        <fullName evidence="9 10">4-(cytidine-5'-diphospho)-2-C-methyl-D-erythritol kinase</fullName>
    </alternativeName>
</protein>
<feature type="domain" description="GHMP kinase C-terminal" evidence="12">
    <location>
        <begin position="233"/>
        <end position="295"/>
    </location>
</feature>
<comment type="pathway">
    <text evidence="10">Isoprenoid biosynthesis; isopentenyl diphosphate biosynthesis via DXP pathway; isopentenyl diphosphate from 1-deoxy-D-xylulose 5-phosphate: step 3/6.</text>
</comment>
<comment type="function">
    <text evidence="10">Catalyzes the phosphorylation of the position 2 hydroxy group of 4-diphosphocytidyl-2C-methyl-D-erythritol.</text>
</comment>
<dbReference type="UniPathway" id="UPA00056">
    <property type="reaction ID" value="UER00094"/>
</dbReference>
<dbReference type="PANTHER" id="PTHR43527">
    <property type="entry name" value="4-DIPHOSPHOCYTIDYL-2-C-METHYL-D-ERYTHRITOL KINASE, CHLOROPLASTIC"/>
    <property type="match status" value="1"/>
</dbReference>
<keyword evidence="7 10" id="KW-0067">ATP-binding</keyword>
<evidence type="ECO:0000313" key="13">
    <source>
        <dbReference type="EMBL" id="PXW56467.1"/>
    </source>
</evidence>
<dbReference type="EC" id="2.7.1.148" evidence="2 10"/>
<dbReference type="RefSeq" id="WP_245449964.1">
    <property type="nucleotide sequence ID" value="NZ_JAHBRY010000001.1"/>
</dbReference>
<dbReference type="EMBL" id="QJJK01000008">
    <property type="protein sequence ID" value="PXW56467.1"/>
    <property type="molecule type" value="Genomic_DNA"/>
</dbReference>
<evidence type="ECO:0000256" key="3">
    <source>
        <dbReference type="ARBA" id="ARBA00017473"/>
    </source>
</evidence>
<accession>A0A2V3U1W4</accession>
<dbReference type="GO" id="GO:0050515">
    <property type="term" value="F:4-(cytidine 5'-diphospho)-2-C-methyl-D-erythritol kinase activity"/>
    <property type="evidence" value="ECO:0007669"/>
    <property type="project" value="UniProtKB-UniRule"/>
</dbReference>
<keyword evidence="8 10" id="KW-0414">Isoprene biosynthesis</keyword>
<dbReference type="InterPro" id="IPR036554">
    <property type="entry name" value="GHMP_kinase_C_sf"/>
</dbReference>
<dbReference type="InterPro" id="IPR014721">
    <property type="entry name" value="Ribsml_uS5_D2-typ_fold_subgr"/>
</dbReference>